<dbReference type="SMART" id="SM01057">
    <property type="entry name" value="Carb_anhydrase"/>
    <property type="match status" value="1"/>
</dbReference>
<dbReference type="EMBL" id="CAXAQS010000344">
    <property type="protein sequence ID" value="CAK9251216.1"/>
    <property type="molecule type" value="Genomic_DNA"/>
</dbReference>
<evidence type="ECO:0000256" key="4">
    <source>
        <dbReference type="RuleBase" id="RU367011"/>
    </source>
</evidence>
<dbReference type="InterPro" id="IPR023561">
    <property type="entry name" value="Carbonic_anhydrase_a-class"/>
</dbReference>
<dbReference type="Proteomes" id="UP001497444">
    <property type="component" value="Unassembled WGS sequence"/>
</dbReference>
<sequence length="140" mass="16053">QIGFSDKIIISIIGSATDYKRYIFEQLHFHWGSHDSVGSEHMIDGVRFPMEMHLVHYKRSYGSFDEAVDKPDGIMVLATLCKISLHNNIFFDSVINLVDDVPLYKDKALLLQPFTLRSLLPKKLKPFYRGSLTSPPCYES</sequence>
<comment type="similarity">
    <text evidence="1 4">Belongs to the alpha-carbonic anhydrase family.</text>
</comment>
<dbReference type="EC" id="4.2.1.1" evidence="4"/>
<comment type="function">
    <text evidence="4">Reversible hydration of carbon dioxide.</text>
</comment>
<protein>
    <recommendedName>
        <fullName evidence="4">Carbonic anhydrase</fullName>
        <ecNumber evidence="4">4.2.1.1</ecNumber>
    </recommendedName>
</protein>
<gene>
    <name evidence="6" type="ORF">CSSPJE1EN1_LOCUS26594</name>
</gene>
<name>A0ABP0VB79_9BRYO</name>
<dbReference type="Pfam" id="PF00194">
    <property type="entry name" value="Carb_anhydrase"/>
    <property type="match status" value="1"/>
</dbReference>
<keyword evidence="2 4" id="KW-0479">Metal-binding</keyword>
<evidence type="ECO:0000256" key="1">
    <source>
        <dbReference type="ARBA" id="ARBA00010718"/>
    </source>
</evidence>
<dbReference type="CDD" id="cd00326">
    <property type="entry name" value="alpha_CA"/>
    <property type="match status" value="1"/>
</dbReference>
<evidence type="ECO:0000256" key="3">
    <source>
        <dbReference type="ARBA" id="ARBA00022833"/>
    </source>
</evidence>
<reference evidence="6" key="1">
    <citation type="submission" date="2024-02" db="EMBL/GenBank/DDBJ databases">
        <authorList>
            <consortium name="ELIXIR-Norway"/>
            <consortium name="Elixir Norway"/>
        </authorList>
    </citation>
    <scope>NUCLEOTIDE SEQUENCE</scope>
</reference>
<accession>A0ABP0VB79</accession>
<proteinExistence type="inferred from homology"/>
<dbReference type="Gene3D" id="3.10.200.10">
    <property type="entry name" value="Alpha carbonic anhydrase"/>
    <property type="match status" value="1"/>
</dbReference>
<keyword evidence="4" id="KW-0456">Lyase</keyword>
<dbReference type="InterPro" id="IPR001148">
    <property type="entry name" value="CA_dom"/>
</dbReference>
<evidence type="ECO:0000259" key="5">
    <source>
        <dbReference type="PROSITE" id="PS51144"/>
    </source>
</evidence>
<feature type="domain" description="Alpha-carbonic anhydrase" evidence="5">
    <location>
        <begin position="1"/>
        <end position="140"/>
    </location>
</feature>
<evidence type="ECO:0000256" key="2">
    <source>
        <dbReference type="ARBA" id="ARBA00022723"/>
    </source>
</evidence>
<evidence type="ECO:0000313" key="6">
    <source>
        <dbReference type="EMBL" id="CAK9251216.1"/>
    </source>
</evidence>
<dbReference type="PANTHER" id="PTHR18952">
    <property type="entry name" value="CARBONIC ANHYDRASE"/>
    <property type="match status" value="1"/>
</dbReference>
<dbReference type="SUPFAM" id="SSF51069">
    <property type="entry name" value="Carbonic anhydrase"/>
    <property type="match status" value="1"/>
</dbReference>
<evidence type="ECO:0000313" key="7">
    <source>
        <dbReference type="Proteomes" id="UP001497444"/>
    </source>
</evidence>
<dbReference type="PANTHER" id="PTHR18952:SF124">
    <property type="entry name" value="CARBONIC ANHYDRASE 7"/>
    <property type="match status" value="1"/>
</dbReference>
<comment type="caution">
    <text evidence="6">The sequence shown here is derived from an EMBL/GenBank/DDBJ whole genome shotgun (WGS) entry which is preliminary data.</text>
</comment>
<comment type="catalytic activity">
    <reaction evidence="4">
        <text>hydrogencarbonate + H(+) = CO2 + H2O</text>
        <dbReference type="Rhea" id="RHEA:10748"/>
        <dbReference type="ChEBI" id="CHEBI:15377"/>
        <dbReference type="ChEBI" id="CHEBI:15378"/>
        <dbReference type="ChEBI" id="CHEBI:16526"/>
        <dbReference type="ChEBI" id="CHEBI:17544"/>
        <dbReference type="EC" id="4.2.1.1"/>
    </reaction>
</comment>
<dbReference type="InterPro" id="IPR036398">
    <property type="entry name" value="CA_dom_sf"/>
</dbReference>
<dbReference type="PROSITE" id="PS00162">
    <property type="entry name" value="ALPHA_CA_1"/>
    <property type="match status" value="1"/>
</dbReference>
<organism evidence="6 7">
    <name type="scientific">Sphagnum jensenii</name>
    <dbReference type="NCBI Taxonomy" id="128206"/>
    <lineage>
        <taxon>Eukaryota</taxon>
        <taxon>Viridiplantae</taxon>
        <taxon>Streptophyta</taxon>
        <taxon>Embryophyta</taxon>
        <taxon>Bryophyta</taxon>
        <taxon>Sphagnophytina</taxon>
        <taxon>Sphagnopsida</taxon>
        <taxon>Sphagnales</taxon>
        <taxon>Sphagnaceae</taxon>
        <taxon>Sphagnum</taxon>
    </lineage>
</organism>
<feature type="non-terminal residue" evidence="6">
    <location>
        <position position="140"/>
    </location>
</feature>
<keyword evidence="7" id="KW-1185">Reference proteome</keyword>
<keyword evidence="3 4" id="KW-0862">Zinc</keyword>
<comment type="cofactor">
    <cofactor evidence="4">
        <name>Zn(2+)</name>
        <dbReference type="ChEBI" id="CHEBI:29105"/>
    </cofactor>
</comment>
<dbReference type="InterPro" id="IPR018338">
    <property type="entry name" value="Carbonic_anhydrase_a-class_CS"/>
</dbReference>
<dbReference type="PROSITE" id="PS51144">
    <property type="entry name" value="ALPHA_CA_2"/>
    <property type="match status" value="1"/>
</dbReference>
<feature type="non-terminal residue" evidence="6">
    <location>
        <position position="1"/>
    </location>
</feature>